<dbReference type="GO" id="GO:0008610">
    <property type="term" value="P:lipid biosynthetic process"/>
    <property type="evidence" value="ECO:0007669"/>
    <property type="project" value="UniProtKB-ARBA"/>
</dbReference>
<dbReference type="GO" id="GO:0044550">
    <property type="term" value="P:secondary metabolite biosynthetic process"/>
    <property type="evidence" value="ECO:0007669"/>
    <property type="project" value="TreeGrafter"/>
</dbReference>
<dbReference type="Gene3D" id="3.40.50.720">
    <property type="entry name" value="NAD(P)-binding Rossmann-like Domain"/>
    <property type="match status" value="1"/>
</dbReference>
<dbReference type="Gene3D" id="3.40.50.1820">
    <property type="entry name" value="alpha/beta hydrolase"/>
    <property type="match status" value="1"/>
</dbReference>
<keyword evidence="2" id="KW-0596">Phosphopantetheine</keyword>
<evidence type="ECO:0000313" key="8">
    <source>
        <dbReference type="Proteomes" id="UP000095439"/>
    </source>
</evidence>
<dbReference type="Gene3D" id="3.40.50.12780">
    <property type="entry name" value="N-terminal domain of ligase-like"/>
    <property type="match status" value="1"/>
</dbReference>
<dbReference type="SUPFAM" id="SSF56801">
    <property type="entry name" value="Acetyl-CoA synthetase-like"/>
    <property type="match status" value="1"/>
</dbReference>
<dbReference type="RefSeq" id="WP_055181692.1">
    <property type="nucleotide sequence ID" value="NZ_CABIWY010000007.1"/>
</dbReference>
<sequence>MRKLKSLVCGSKFGQFYIDAISKMKECVEFIGIFSNGSERSRLCAEKYNVNLYTSIDKIPEDIDIVFIAVRTGVMGGDGSELALKFLSKGIHVFIEQPIHIDEMKKCVKCSIEKGVFFHVANFYKYMDTVHKYIECSKGLLRKNEILSIECACANQVIYSLLDNILRIFREKARFSIENFWIQNQDFFIASGSINDIPLSIKVYNSVNTVDSDSYCYYLQQINIYTSEGMLFMVDVNGPIIWKPQFRAAHDLFIKKGDELDQKIFDSKMYWYESESELSYKDIFCKKWIDAIKKEIKEFIDNIYFEKMTEYRRKIQSEIVIPSIWGLITQKIGYPRLYQNANHAVDLNNYVLDFFEEKNTFLNDSLEIKKTANNIDFYLEPDITYGYVEEAKHIMNIACLESISYKLYEATGEKENISITEIVSCLKVADSNMHILQRWLNALSENGYIECNAGKIKWKTELGHKIYDASKWPMFDIGCVSGHNKAILGISIDFMIADWASIWILIDEFEKLYQNPTASLPRIEYNFSDYIYCEKVKKYTPKYFSDREYWIERLAEFPEKPDLPIINAVENIDKNVIFKRYKFVVEKNKWKTIQLISSKMGLTSSAVILSAYAMVISKWSTNKKFVMNLTTLNRNSYESKVNNIVGDFTSINLLAVDFSIQKSFREYVKQIQQQLLTDMEHKFFSGVEVLRELSQGKENIIMPYVFTSGIGVIRNTKKEGYHGKYYQNGISQTPQVFIDCQVFDQDDELLINWDVREGIFLPEVIDEMFLMFQDLICNFLIDAENWNVEKVTAILNKNIKISKKKYDLPSGLLYSSILEMAELCPEKEAVQDENEIWSFSKLVRKSWFVQNKLQQEGCIPGDLVGIFMPKSNYQIASVLGVLMNGCTYVPIDIQQPKKRINEIIEQAGIKYVLISSCSKIELMFLDVKYIYADKQNNEIITKQIPQVPNSSIAYVIFTSGSTGKPKGVAISHLSALNTIYYVNKMLNISTNDIVFGVSRLSFDLSVYDIFGILSAGGKLFLPDENRIADPSYLFETIVKQKITVWNSVPAIMQMILEYRENEKRTEQFNIRCSLLSGDWIPLTLPERLISACMEKTRVISLGGATEAAIWSIYYEYEYLFDEWKSIPYGKALPNQEVYVLDSKKEICPLGAVGDIFISGIGLAKGYLNEPLLTEKAFIMVNGERMYDTGDKGKYLEDGNIEFLGRRDTQVKLNGFRVELGEIEANIEKIKSVKYAAVLCREKGREKRVIAYVEPQPSEFTEDFSLYVLNELKRMLPAYMIPYNIRVMKLPLTSNGKIDRKYLKNIEIVEDKKEADTKNTINNDSSTYFPIKEIWCKLLQRSDIRPDSDLRSFGADSLIMAQAVGKIRNFLKESGSQCDVPFDILLKQTINSPTLSEIVSYIDQIILKKEVNSRYEDAEVNEEELGKLKIHKKGKEDKLVVIFHAGLGSIDEFLPFIQGLCNEEKGTIVSIALNNVKQYLDFYAGHLYESVADKYTKIILDLGYDKIQLIGHCVGGMIAFEVAKNMMDKGVDVIDVSLIDSIPGKYSIEDEVVMELMFLPMVNITYPVLAEYQLNERELYEYMDEKFGKYTGIEQKSKNKVEEYINGLREIEKEERIRLYINSVSKNMPIQMFVYLFDIFKQSTNGAIYKPIPYLGDIRLFIAEDTEKIVFHRSEEVINFWRENCIGDVTVIMIPGNHLTCFTDVNNIQKLVNKITEK</sequence>
<dbReference type="InterPro" id="IPR000873">
    <property type="entry name" value="AMP-dep_synth/lig_dom"/>
</dbReference>
<dbReference type="NCBIfam" id="TIGR01733">
    <property type="entry name" value="AA-adenyl-dom"/>
    <property type="match status" value="1"/>
</dbReference>
<dbReference type="GO" id="GO:0016874">
    <property type="term" value="F:ligase activity"/>
    <property type="evidence" value="ECO:0007669"/>
    <property type="project" value="UniProtKB-KW"/>
</dbReference>
<dbReference type="Proteomes" id="UP000095439">
    <property type="component" value="Unassembled WGS sequence"/>
</dbReference>
<dbReference type="Pfam" id="PF01408">
    <property type="entry name" value="GFO_IDH_MocA"/>
    <property type="match status" value="1"/>
</dbReference>
<dbReference type="PANTHER" id="PTHR45527">
    <property type="entry name" value="NONRIBOSOMAL PEPTIDE SYNTHETASE"/>
    <property type="match status" value="1"/>
</dbReference>
<dbReference type="Pfam" id="PF00501">
    <property type="entry name" value="AMP-binding"/>
    <property type="match status" value="1"/>
</dbReference>
<dbReference type="InterPro" id="IPR036291">
    <property type="entry name" value="NAD(P)-bd_dom_sf"/>
</dbReference>
<dbReference type="InterPro" id="IPR001031">
    <property type="entry name" value="Thioesterase"/>
</dbReference>
<name>A0A174AY71_9FIRM</name>
<dbReference type="InterPro" id="IPR010091">
    <property type="entry name" value="Thiazolinyl_imide_reductase"/>
</dbReference>
<dbReference type="GO" id="GO:0043041">
    <property type="term" value="P:amino acid activation for nonribosomal peptide biosynthetic process"/>
    <property type="evidence" value="ECO:0007669"/>
    <property type="project" value="TreeGrafter"/>
</dbReference>
<feature type="domain" description="Carrier" evidence="6">
    <location>
        <begin position="1321"/>
        <end position="1405"/>
    </location>
</feature>
<dbReference type="PROSITE" id="PS50075">
    <property type="entry name" value="CARRIER"/>
    <property type="match status" value="1"/>
</dbReference>
<dbReference type="Gene3D" id="3.30.559.10">
    <property type="entry name" value="Chloramphenicol acetyltransferase-like domain"/>
    <property type="match status" value="1"/>
</dbReference>
<protein>
    <submittedName>
        <fullName evidence="7">Phenyloxazoline synthase MbtB</fullName>
        <ecNumber evidence="7">6.3.2.-</ecNumber>
    </submittedName>
</protein>
<dbReference type="InterPro" id="IPR020845">
    <property type="entry name" value="AMP-binding_CS"/>
</dbReference>
<keyword evidence="4 7" id="KW-0436">Ligase</keyword>
<dbReference type="GO" id="GO:0005737">
    <property type="term" value="C:cytoplasm"/>
    <property type="evidence" value="ECO:0007669"/>
    <property type="project" value="TreeGrafter"/>
</dbReference>
<dbReference type="Pfam" id="PF00975">
    <property type="entry name" value="Thioesterase"/>
    <property type="match status" value="1"/>
</dbReference>
<dbReference type="InterPro" id="IPR009081">
    <property type="entry name" value="PP-bd_ACP"/>
</dbReference>
<dbReference type="InterPro" id="IPR029058">
    <property type="entry name" value="AB_hydrolase_fold"/>
</dbReference>
<dbReference type="PANTHER" id="PTHR45527:SF10">
    <property type="entry name" value="PYOCHELIN SYNTHASE PCHF"/>
    <property type="match status" value="1"/>
</dbReference>
<evidence type="ECO:0000256" key="4">
    <source>
        <dbReference type="ARBA" id="ARBA00022598"/>
    </source>
</evidence>
<dbReference type="GO" id="GO:0000166">
    <property type="term" value="F:nucleotide binding"/>
    <property type="evidence" value="ECO:0007669"/>
    <property type="project" value="InterPro"/>
</dbReference>
<dbReference type="NCBIfam" id="TIGR01761">
    <property type="entry name" value="thiaz-red"/>
    <property type="match status" value="1"/>
</dbReference>
<reference evidence="7 8" key="1">
    <citation type="submission" date="2015-09" db="EMBL/GenBank/DDBJ databases">
        <authorList>
            <consortium name="Pathogen Informatics"/>
        </authorList>
    </citation>
    <scope>NUCLEOTIDE SEQUENCE [LARGE SCALE GENOMIC DNA]</scope>
    <source>
        <strain evidence="7 8">2789STDY5608866</strain>
    </source>
</reference>
<dbReference type="SUPFAM" id="SSF51735">
    <property type="entry name" value="NAD(P)-binding Rossmann-fold domains"/>
    <property type="match status" value="1"/>
</dbReference>
<accession>A0A174AY71</accession>
<organism evidence="7 8">
    <name type="scientific">Dorea longicatena</name>
    <dbReference type="NCBI Taxonomy" id="88431"/>
    <lineage>
        <taxon>Bacteria</taxon>
        <taxon>Bacillati</taxon>
        <taxon>Bacillota</taxon>
        <taxon>Clostridia</taxon>
        <taxon>Lachnospirales</taxon>
        <taxon>Lachnospiraceae</taxon>
        <taxon>Dorea</taxon>
    </lineage>
</organism>
<dbReference type="InterPro" id="IPR006162">
    <property type="entry name" value="Ppantetheine_attach_site"/>
</dbReference>
<dbReference type="Gene3D" id="1.10.1200.10">
    <property type="entry name" value="ACP-like"/>
    <property type="match status" value="1"/>
</dbReference>
<evidence type="ECO:0000256" key="5">
    <source>
        <dbReference type="ARBA" id="ARBA00023194"/>
    </source>
</evidence>
<dbReference type="PROSITE" id="PS00012">
    <property type="entry name" value="PHOSPHOPANTETHEINE"/>
    <property type="match status" value="1"/>
</dbReference>
<evidence type="ECO:0000256" key="2">
    <source>
        <dbReference type="ARBA" id="ARBA00022450"/>
    </source>
</evidence>
<dbReference type="InterPro" id="IPR045851">
    <property type="entry name" value="AMP-bd_C_sf"/>
</dbReference>
<evidence type="ECO:0000256" key="3">
    <source>
        <dbReference type="ARBA" id="ARBA00022553"/>
    </source>
</evidence>
<dbReference type="EC" id="6.3.2.-" evidence="7"/>
<dbReference type="GO" id="GO:0017000">
    <property type="term" value="P:antibiotic biosynthetic process"/>
    <property type="evidence" value="ECO:0007669"/>
    <property type="project" value="UniProtKB-KW"/>
</dbReference>
<dbReference type="SUPFAM" id="SSF53474">
    <property type="entry name" value="alpha/beta-Hydrolases"/>
    <property type="match status" value="1"/>
</dbReference>
<dbReference type="InterPro" id="IPR010071">
    <property type="entry name" value="AA_adenyl_dom"/>
</dbReference>
<dbReference type="InterPro" id="IPR048655">
    <property type="entry name" value="Irp3-like_C"/>
</dbReference>
<dbReference type="Gene3D" id="3.30.300.30">
    <property type="match status" value="1"/>
</dbReference>
<dbReference type="InterPro" id="IPR042099">
    <property type="entry name" value="ANL_N_sf"/>
</dbReference>
<comment type="cofactor">
    <cofactor evidence="1">
        <name>pantetheine 4'-phosphate</name>
        <dbReference type="ChEBI" id="CHEBI:47942"/>
    </cofactor>
</comment>
<keyword evidence="3" id="KW-0597">Phosphoprotein</keyword>
<dbReference type="EMBL" id="CYYY01000007">
    <property type="protein sequence ID" value="CUN92929.1"/>
    <property type="molecule type" value="Genomic_DNA"/>
</dbReference>
<keyword evidence="5" id="KW-0045">Antibiotic biosynthesis</keyword>
<dbReference type="PROSITE" id="PS00455">
    <property type="entry name" value="AMP_BINDING"/>
    <property type="match status" value="1"/>
</dbReference>
<dbReference type="Pfam" id="PF00668">
    <property type="entry name" value="Condensation"/>
    <property type="match status" value="1"/>
</dbReference>
<evidence type="ECO:0000313" key="7">
    <source>
        <dbReference type="EMBL" id="CUN92929.1"/>
    </source>
</evidence>
<dbReference type="InterPro" id="IPR023213">
    <property type="entry name" value="CAT-like_dom_sf"/>
</dbReference>
<dbReference type="SUPFAM" id="SSF52777">
    <property type="entry name" value="CoA-dependent acyltransferases"/>
    <property type="match status" value="2"/>
</dbReference>
<dbReference type="InterPro" id="IPR036736">
    <property type="entry name" value="ACP-like_sf"/>
</dbReference>
<dbReference type="Pfam" id="PF21390">
    <property type="entry name" value="Irp3-like_C"/>
    <property type="match status" value="1"/>
</dbReference>
<dbReference type="Pfam" id="PF00550">
    <property type="entry name" value="PP-binding"/>
    <property type="match status" value="1"/>
</dbReference>
<proteinExistence type="predicted"/>
<gene>
    <name evidence="7" type="primary">mbtB_2</name>
    <name evidence="7" type="ORF">ERS852423_01828</name>
</gene>
<evidence type="ECO:0000256" key="1">
    <source>
        <dbReference type="ARBA" id="ARBA00001957"/>
    </source>
</evidence>
<dbReference type="GO" id="GO:0031177">
    <property type="term" value="F:phosphopantetheine binding"/>
    <property type="evidence" value="ECO:0007669"/>
    <property type="project" value="TreeGrafter"/>
</dbReference>
<dbReference type="Gene3D" id="3.30.559.30">
    <property type="entry name" value="Nonribosomal peptide synthetase, condensation domain"/>
    <property type="match status" value="1"/>
</dbReference>
<evidence type="ECO:0000259" key="6">
    <source>
        <dbReference type="PROSITE" id="PS50075"/>
    </source>
</evidence>
<dbReference type="InterPro" id="IPR000683">
    <property type="entry name" value="Gfo/Idh/MocA-like_OxRdtase_N"/>
</dbReference>
<dbReference type="InterPro" id="IPR001242">
    <property type="entry name" value="Condensation_dom"/>
</dbReference>
<dbReference type="SUPFAM" id="SSF47336">
    <property type="entry name" value="ACP-like"/>
    <property type="match status" value="1"/>
</dbReference>